<comment type="caution">
    <text evidence="2">The sequence shown here is derived from an EMBL/GenBank/DDBJ whole genome shotgun (WGS) entry which is preliminary data.</text>
</comment>
<evidence type="ECO:0000256" key="1">
    <source>
        <dbReference type="SAM" id="MobiDB-lite"/>
    </source>
</evidence>
<name>A0AAE1UWT9_9SOLA</name>
<gene>
    <name evidence="2" type="ORF">RND71_041522</name>
</gene>
<proteinExistence type="predicted"/>
<dbReference type="EMBL" id="JAVYJV010000023">
    <property type="protein sequence ID" value="KAK4340060.1"/>
    <property type="molecule type" value="Genomic_DNA"/>
</dbReference>
<evidence type="ECO:0000313" key="3">
    <source>
        <dbReference type="Proteomes" id="UP001291623"/>
    </source>
</evidence>
<accession>A0AAE1UWT9</accession>
<evidence type="ECO:0000313" key="2">
    <source>
        <dbReference type="EMBL" id="KAK4340060.1"/>
    </source>
</evidence>
<dbReference type="AlphaFoldDB" id="A0AAE1UWT9"/>
<dbReference type="Proteomes" id="UP001291623">
    <property type="component" value="Unassembled WGS sequence"/>
</dbReference>
<feature type="region of interest" description="Disordered" evidence="1">
    <location>
        <begin position="53"/>
        <end position="73"/>
    </location>
</feature>
<protein>
    <submittedName>
        <fullName evidence="2">Uncharacterized protein</fullName>
    </submittedName>
</protein>
<keyword evidence="3" id="KW-1185">Reference proteome</keyword>
<reference evidence="2" key="1">
    <citation type="submission" date="2023-12" db="EMBL/GenBank/DDBJ databases">
        <title>Genome assembly of Anisodus tanguticus.</title>
        <authorList>
            <person name="Wang Y.-J."/>
        </authorList>
    </citation>
    <scope>NUCLEOTIDE SEQUENCE</scope>
    <source>
        <strain evidence="2">KB-2021</strain>
        <tissue evidence="2">Leaf</tissue>
    </source>
</reference>
<feature type="compositionally biased region" description="Polar residues" evidence="1">
    <location>
        <begin position="64"/>
        <end position="73"/>
    </location>
</feature>
<organism evidence="2 3">
    <name type="scientific">Anisodus tanguticus</name>
    <dbReference type="NCBI Taxonomy" id="243964"/>
    <lineage>
        <taxon>Eukaryota</taxon>
        <taxon>Viridiplantae</taxon>
        <taxon>Streptophyta</taxon>
        <taxon>Embryophyta</taxon>
        <taxon>Tracheophyta</taxon>
        <taxon>Spermatophyta</taxon>
        <taxon>Magnoliopsida</taxon>
        <taxon>eudicotyledons</taxon>
        <taxon>Gunneridae</taxon>
        <taxon>Pentapetalae</taxon>
        <taxon>asterids</taxon>
        <taxon>lamiids</taxon>
        <taxon>Solanales</taxon>
        <taxon>Solanaceae</taxon>
        <taxon>Solanoideae</taxon>
        <taxon>Hyoscyameae</taxon>
        <taxon>Anisodus</taxon>
    </lineage>
</organism>
<sequence length="73" mass="7775">MHVQLAGATTHCLLETPLPEIPTPELSNVPALAKPNILTKKFVIVHVEFGYRGSGGDDYGNESKIASSNGDVQ</sequence>